<keyword evidence="4" id="KW-1185">Reference proteome</keyword>
<name>A0AB94INP9_9BACI</name>
<dbReference type="PANTHER" id="PTHR31088:SF6">
    <property type="entry name" value="PHAGE SHOCK PROTEIN A"/>
    <property type="match status" value="1"/>
</dbReference>
<comment type="similarity">
    <text evidence="1">Belongs to the PspA/Vipp/IM30 family.</text>
</comment>
<evidence type="ECO:0000313" key="4">
    <source>
        <dbReference type="Proteomes" id="UP000018877"/>
    </source>
</evidence>
<organism evidence="3 4">
    <name type="scientific">Neobacillus vireti LMG 21834</name>
    <dbReference type="NCBI Taxonomy" id="1131730"/>
    <lineage>
        <taxon>Bacteria</taxon>
        <taxon>Bacillati</taxon>
        <taxon>Bacillota</taxon>
        <taxon>Bacilli</taxon>
        <taxon>Bacillales</taxon>
        <taxon>Bacillaceae</taxon>
        <taxon>Neobacillus</taxon>
    </lineage>
</organism>
<dbReference type="AlphaFoldDB" id="A0AB94INP9"/>
<dbReference type="PANTHER" id="PTHR31088">
    <property type="entry name" value="MEMBRANE-ASSOCIATED PROTEIN VIPP1, CHLOROPLASTIC"/>
    <property type="match status" value="1"/>
</dbReference>
<proteinExistence type="inferred from homology"/>
<evidence type="ECO:0000256" key="2">
    <source>
        <dbReference type="SAM" id="Coils"/>
    </source>
</evidence>
<evidence type="ECO:0000256" key="1">
    <source>
        <dbReference type="ARBA" id="ARBA00043985"/>
    </source>
</evidence>
<comment type="caution">
    <text evidence="3">The sequence shown here is derived from an EMBL/GenBank/DDBJ whole genome shotgun (WGS) entry which is preliminary data.</text>
</comment>
<dbReference type="Proteomes" id="UP000018877">
    <property type="component" value="Unassembled WGS sequence"/>
</dbReference>
<dbReference type="Pfam" id="PF04012">
    <property type="entry name" value="PspA_IM30"/>
    <property type="match status" value="1"/>
</dbReference>
<dbReference type="EMBL" id="ALAN01000064">
    <property type="protein sequence ID" value="ETI68602.1"/>
    <property type="molecule type" value="Genomic_DNA"/>
</dbReference>
<feature type="coiled-coil region" evidence="2">
    <location>
        <begin position="129"/>
        <end position="156"/>
    </location>
</feature>
<keyword evidence="2" id="KW-0175">Coiled coil</keyword>
<reference evidence="3 4" key="1">
    <citation type="journal article" date="2014" name="Environ. Microbiol.">
        <title>The nitrate-ammonifying and nosZ-carrying bacterium Bacillus vireti is a potent source and sink for nitric and nitrous oxide under high nitrate conditions.</title>
        <authorList>
            <person name="Mania D."/>
            <person name="Heylen K."/>
            <person name="van Spanning R.J."/>
            <person name="Frostegard A."/>
        </authorList>
    </citation>
    <scope>NUCLEOTIDE SEQUENCE [LARGE SCALE GENOMIC DNA]</scope>
    <source>
        <strain evidence="3 4">LMG 21834</strain>
    </source>
</reference>
<sequence length="181" mass="20852">MSEIRQQKSETIFKIKQYICRDAFLYLFQNWGGIRMSIISRFNDIMESNIDAILDKADDPDKMIKQYLKKLNSDLGKIKAKTASVAAEEQRAKRALNECHDDMEKMERYRLKALEAGNEGDTRRFLEKKAALAAELSQLQAAYQLASSNAQKMKQMHNKLIADIGQLLGDERVRNLSQFDK</sequence>
<protein>
    <submittedName>
        <fullName evidence="3">Phage shock protein A, PspA</fullName>
    </submittedName>
</protein>
<dbReference type="InterPro" id="IPR007157">
    <property type="entry name" value="PspA_VIPP1"/>
</dbReference>
<evidence type="ECO:0000313" key="3">
    <source>
        <dbReference type="EMBL" id="ETI68602.1"/>
    </source>
</evidence>
<gene>
    <name evidence="3" type="ORF">BAVI_11614</name>
</gene>
<accession>A0AB94INP9</accession>